<keyword evidence="7" id="KW-1185">Reference proteome</keyword>
<feature type="coiled-coil region" evidence="3">
    <location>
        <begin position="120"/>
        <end position="233"/>
    </location>
</feature>
<dbReference type="InterPro" id="IPR059052">
    <property type="entry name" value="HH_YbhG-like"/>
</dbReference>
<feature type="compositionally biased region" description="Basic and acidic residues" evidence="4">
    <location>
        <begin position="10"/>
        <end position="19"/>
    </location>
</feature>
<dbReference type="PANTHER" id="PTHR32347:SF29">
    <property type="entry name" value="UPF0194 MEMBRANE PROTEIN YBHG"/>
    <property type="match status" value="1"/>
</dbReference>
<dbReference type="Gene3D" id="1.10.287.470">
    <property type="entry name" value="Helix hairpin bin"/>
    <property type="match status" value="1"/>
</dbReference>
<keyword evidence="2 3" id="KW-0175">Coiled coil</keyword>
<evidence type="ECO:0000259" key="5">
    <source>
        <dbReference type="Pfam" id="PF25881"/>
    </source>
</evidence>
<evidence type="ECO:0000256" key="1">
    <source>
        <dbReference type="ARBA" id="ARBA00004196"/>
    </source>
</evidence>
<dbReference type="EMBL" id="JBFWIC010000002">
    <property type="protein sequence ID" value="MEZ0473558.1"/>
    <property type="molecule type" value="Genomic_DNA"/>
</dbReference>
<feature type="region of interest" description="Disordered" evidence="4">
    <location>
        <begin position="1"/>
        <end position="35"/>
    </location>
</feature>
<dbReference type="Gene3D" id="2.40.50.100">
    <property type="match status" value="1"/>
</dbReference>
<comment type="caution">
    <text evidence="6">The sequence shown here is derived from an EMBL/GenBank/DDBJ whole genome shotgun (WGS) entry which is preliminary data.</text>
</comment>
<gene>
    <name evidence="6" type="ORF">AB6713_02870</name>
</gene>
<evidence type="ECO:0000313" key="6">
    <source>
        <dbReference type="EMBL" id="MEZ0473558.1"/>
    </source>
</evidence>
<evidence type="ECO:0000313" key="7">
    <source>
        <dbReference type="Proteomes" id="UP001566331"/>
    </source>
</evidence>
<organism evidence="6 7">
    <name type="scientific">Luteimonas salinilitoris</name>
    <dbReference type="NCBI Taxonomy" id="3237697"/>
    <lineage>
        <taxon>Bacteria</taxon>
        <taxon>Pseudomonadati</taxon>
        <taxon>Pseudomonadota</taxon>
        <taxon>Gammaproteobacteria</taxon>
        <taxon>Lysobacterales</taxon>
        <taxon>Lysobacteraceae</taxon>
        <taxon>Luteimonas</taxon>
    </lineage>
</organism>
<comment type="subcellular location">
    <subcellularLocation>
        <location evidence="1">Cell envelope</location>
    </subcellularLocation>
</comment>
<evidence type="ECO:0000256" key="3">
    <source>
        <dbReference type="SAM" id="Coils"/>
    </source>
</evidence>
<dbReference type="Proteomes" id="UP001566331">
    <property type="component" value="Unassembled WGS sequence"/>
</dbReference>
<dbReference type="Pfam" id="PF25881">
    <property type="entry name" value="HH_YBHG"/>
    <property type="match status" value="1"/>
</dbReference>
<dbReference type="RefSeq" id="WP_370562317.1">
    <property type="nucleotide sequence ID" value="NZ_JBFWIB010000001.1"/>
</dbReference>
<feature type="domain" description="YbhG-like alpha-helical hairpin" evidence="5">
    <location>
        <begin position="119"/>
        <end position="227"/>
    </location>
</feature>
<reference evidence="6 7" key="1">
    <citation type="submission" date="2024-07" db="EMBL/GenBank/DDBJ databases">
        <title>Luteimonas salilacus sp. nov., isolated from the shore soil of Salt Lake in Tibet of China.</title>
        <authorList>
            <person name="Zhang X."/>
            <person name="Li A."/>
        </authorList>
    </citation>
    <scope>NUCLEOTIDE SEQUENCE [LARGE SCALE GENOMIC DNA]</scope>
    <source>
        <strain evidence="6 7">B3-2-R+30</strain>
    </source>
</reference>
<name>A0ABV4HLY0_9GAMM</name>
<proteinExistence type="predicted"/>
<accession>A0ABV4HLY0</accession>
<evidence type="ECO:0000256" key="4">
    <source>
        <dbReference type="SAM" id="MobiDB-lite"/>
    </source>
</evidence>
<protein>
    <submittedName>
        <fullName evidence="6">HlyD family secretion protein</fullName>
    </submittedName>
</protein>
<dbReference type="InterPro" id="IPR050465">
    <property type="entry name" value="UPF0194_transport"/>
</dbReference>
<evidence type="ECO:0000256" key="2">
    <source>
        <dbReference type="ARBA" id="ARBA00023054"/>
    </source>
</evidence>
<dbReference type="PANTHER" id="PTHR32347">
    <property type="entry name" value="EFFLUX SYSTEM COMPONENT YKNX-RELATED"/>
    <property type="match status" value="1"/>
</dbReference>
<sequence length="360" mass="38880">MRNENAGTRNEWRGTRNESEQETLASRSRLKGLPGERHTRSSFLFTRFSALAALLLALAACGEQPEQALGTLEYDRISLPAPAAERIVAIEVREGERVEAGAALLTLERTRGDAQLQASLAEVERQRDTLAELRAGARREDIDQARANLAATQAQARDARAYYARLQPLGSRQLVAASDVDRARAAAGNAQAQVAAAQAALDELRNGVRPEQIAQAEAALRAAEAQARTQQATSEKLSVVAPRAGRVDSLPYRLGDQAPVGAPLAVLLVGEAPYARVYVPEPIRADVAVGDAARIFVDGRDQAYRGRVRMIRSEPSFTPYYALTGEDAARLSYLAEVQLDAEAAELPAGLPVRVEFHAPE</sequence>